<sequence length="298" mass="35059">MDYEKVHEVEFPTRISTLAKNAQIIQKRYTKKPLPTMEDINCFRDYIETSLVSAIKSLAAGFQHDAWKLLSQFTLILILLFNRKRPGELERIRLDDYKRAKTFKETNKDEYNRLSTEDKKLVDEYMRIEFSGKRGFDGTRYHHLEACALMRHYSTKCNAKYPERLRATELRKHFATTVASLKIDECQIYDVSNFMGHAEQIHRDHFRQTIVTRDVCGVSQILEVASGVNSMIRRDQSRSIYEPTQKQVKAHDSNNDDRNAFLDNMQHHEKNESSDSENFSDTTQVKNLTRRKRKIVKL</sequence>
<gene>
    <name evidence="1" type="ORF">HICCMSTLAB_LOCUS438</name>
</gene>
<keyword evidence="2" id="KW-1185">Reference proteome</keyword>
<dbReference type="InterPro" id="IPR011010">
    <property type="entry name" value="DNA_brk_join_enz"/>
</dbReference>
<dbReference type="Proteomes" id="UP000786811">
    <property type="component" value="Unassembled WGS sequence"/>
</dbReference>
<dbReference type="EMBL" id="CAJNRD030001114">
    <property type="protein sequence ID" value="CAG5073495.1"/>
    <property type="molecule type" value="Genomic_DNA"/>
</dbReference>
<name>A0A8J2H335_COTCN</name>
<dbReference type="AlphaFoldDB" id="A0A8J2H335"/>
<dbReference type="OrthoDB" id="7691871at2759"/>
<dbReference type="GO" id="GO:0003677">
    <property type="term" value="F:DNA binding"/>
    <property type="evidence" value="ECO:0007669"/>
    <property type="project" value="InterPro"/>
</dbReference>
<accession>A0A8J2H335</accession>
<dbReference type="SUPFAM" id="SSF56349">
    <property type="entry name" value="DNA breaking-rejoining enzymes"/>
    <property type="match status" value="1"/>
</dbReference>
<evidence type="ECO:0000313" key="2">
    <source>
        <dbReference type="Proteomes" id="UP000786811"/>
    </source>
</evidence>
<organism evidence="1 2">
    <name type="scientific">Cotesia congregata</name>
    <name type="common">Parasitoid wasp</name>
    <name type="synonym">Apanteles congregatus</name>
    <dbReference type="NCBI Taxonomy" id="51543"/>
    <lineage>
        <taxon>Eukaryota</taxon>
        <taxon>Metazoa</taxon>
        <taxon>Ecdysozoa</taxon>
        <taxon>Arthropoda</taxon>
        <taxon>Hexapoda</taxon>
        <taxon>Insecta</taxon>
        <taxon>Pterygota</taxon>
        <taxon>Neoptera</taxon>
        <taxon>Endopterygota</taxon>
        <taxon>Hymenoptera</taxon>
        <taxon>Apocrita</taxon>
        <taxon>Ichneumonoidea</taxon>
        <taxon>Braconidae</taxon>
        <taxon>Microgastrinae</taxon>
        <taxon>Cotesia</taxon>
    </lineage>
</organism>
<proteinExistence type="predicted"/>
<dbReference type="PANTHER" id="PTHR33480">
    <property type="entry name" value="SET DOMAIN-CONTAINING PROTEIN-RELATED"/>
    <property type="match status" value="1"/>
</dbReference>
<reference evidence="1" key="1">
    <citation type="submission" date="2021-04" db="EMBL/GenBank/DDBJ databases">
        <authorList>
            <person name="Chebbi M.A.C M."/>
        </authorList>
    </citation>
    <scope>NUCLEOTIDE SEQUENCE</scope>
</reference>
<dbReference type="PANTHER" id="PTHR33480:SF1">
    <property type="entry name" value="TYR RECOMBINASE DOMAIN-CONTAINING PROTEIN"/>
    <property type="match status" value="1"/>
</dbReference>
<evidence type="ECO:0000313" key="1">
    <source>
        <dbReference type="EMBL" id="CAG5073495.1"/>
    </source>
</evidence>
<comment type="caution">
    <text evidence="1">The sequence shown here is derived from an EMBL/GenBank/DDBJ whole genome shotgun (WGS) entry which is preliminary data.</text>
</comment>
<protein>
    <submittedName>
        <fullName evidence="1">Uncharacterized protein</fullName>
    </submittedName>
</protein>